<comment type="caution">
    <text evidence="2">The sequence shown here is derived from an EMBL/GenBank/DDBJ whole genome shotgun (WGS) entry which is preliminary data.</text>
</comment>
<name>A0A3N1NWT1_9GAMM</name>
<keyword evidence="3" id="KW-1185">Reference proteome</keyword>
<dbReference type="AlphaFoldDB" id="A0A3N1NWT1"/>
<evidence type="ECO:0000256" key="1">
    <source>
        <dbReference type="SAM" id="Phobius"/>
    </source>
</evidence>
<dbReference type="RefSeq" id="WP_083445884.1">
    <property type="nucleotide sequence ID" value="NZ_JBLXAC010000023.1"/>
</dbReference>
<dbReference type="Proteomes" id="UP000268033">
    <property type="component" value="Unassembled WGS sequence"/>
</dbReference>
<dbReference type="EMBL" id="RJUL01000008">
    <property type="protein sequence ID" value="ROQ23342.1"/>
    <property type="molecule type" value="Genomic_DNA"/>
</dbReference>
<evidence type="ECO:0000313" key="3">
    <source>
        <dbReference type="Proteomes" id="UP000268033"/>
    </source>
</evidence>
<keyword evidence="1" id="KW-0812">Transmembrane</keyword>
<gene>
    <name evidence="2" type="ORF">EDC28_10880</name>
</gene>
<organism evidence="2 3">
    <name type="scientific">Gallaecimonas pentaromativorans</name>
    <dbReference type="NCBI Taxonomy" id="584787"/>
    <lineage>
        <taxon>Bacteria</taxon>
        <taxon>Pseudomonadati</taxon>
        <taxon>Pseudomonadota</taxon>
        <taxon>Gammaproteobacteria</taxon>
        <taxon>Enterobacterales</taxon>
        <taxon>Gallaecimonadaceae</taxon>
        <taxon>Gallaecimonas</taxon>
    </lineage>
</organism>
<keyword evidence="1" id="KW-0472">Membrane</keyword>
<dbReference type="STRING" id="584787.GCA_001247655_03793"/>
<feature type="transmembrane region" description="Helical" evidence="1">
    <location>
        <begin position="6"/>
        <end position="27"/>
    </location>
</feature>
<keyword evidence="1" id="KW-1133">Transmembrane helix</keyword>
<reference evidence="2 3" key="1">
    <citation type="submission" date="2018-11" db="EMBL/GenBank/DDBJ databases">
        <title>Genomic Encyclopedia of Type Strains, Phase IV (KMG-IV): sequencing the most valuable type-strain genomes for metagenomic binning, comparative biology and taxonomic classification.</title>
        <authorList>
            <person name="Goeker M."/>
        </authorList>
    </citation>
    <scope>NUCLEOTIDE SEQUENCE [LARGE SCALE GENOMIC DNA]</scope>
    <source>
        <strain evidence="2 3">DSM 21945</strain>
    </source>
</reference>
<proteinExistence type="predicted"/>
<protein>
    <submittedName>
        <fullName evidence="2">Uncharacterized protein DUF2474</fullName>
    </submittedName>
</protein>
<sequence length="32" mass="3766">MLKQKWFWFVGLYFGSVVALSVVAYGLRWLLS</sequence>
<accession>A0A3N1NWT1</accession>
<evidence type="ECO:0000313" key="2">
    <source>
        <dbReference type="EMBL" id="ROQ23342.1"/>
    </source>
</evidence>